<dbReference type="EMBL" id="CAUYUJ010014474">
    <property type="protein sequence ID" value="CAK0841668.1"/>
    <property type="molecule type" value="Genomic_DNA"/>
</dbReference>
<dbReference type="Proteomes" id="UP001189429">
    <property type="component" value="Unassembled WGS sequence"/>
</dbReference>
<comment type="caution">
    <text evidence="3">The sequence shown here is derived from an EMBL/GenBank/DDBJ whole genome shotgun (WGS) entry which is preliminary data.</text>
</comment>
<dbReference type="InterPro" id="IPR001202">
    <property type="entry name" value="WW_dom"/>
</dbReference>
<organism evidence="3 4">
    <name type="scientific">Prorocentrum cordatum</name>
    <dbReference type="NCBI Taxonomy" id="2364126"/>
    <lineage>
        <taxon>Eukaryota</taxon>
        <taxon>Sar</taxon>
        <taxon>Alveolata</taxon>
        <taxon>Dinophyceae</taxon>
        <taxon>Prorocentrales</taxon>
        <taxon>Prorocentraceae</taxon>
        <taxon>Prorocentrum</taxon>
    </lineage>
</organism>
<dbReference type="PROSITE" id="PS50020">
    <property type="entry name" value="WW_DOMAIN_2"/>
    <property type="match status" value="1"/>
</dbReference>
<evidence type="ECO:0000313" key="4">
    <source>
        <dbReference type="Proteomes" id="UP001189429"/>
    </source>
</evidence>
<keyword evidence="4" id="KW-1185">Reference proteome</keyword>
<gene>
    <name evidence="3" type="ORF">PCOR1329_LOCUS36822</name>
</gene>
<dbReference type="Gene3D" id="2.20.70.10">
    <property type="match status" value="1"/>
</dbReference>
<feature type="compositionally biased region" description="Polar residues" evidence="1">
    <location>
        <begin position="83"/>
        <end position="95"/>
    </location>
</feature>
<proteinExistence type="predicted"/>
<protein>
    <recommendedName>
        <fullName evidence="2">WW domain-containing protein</fullName>
    </recommendedName>
</protein>
<feature type="region of interest" description="Disordered" evidence="1">
    <location>
        <begin position="148"/>
        <end position="188"/>
    </location>
</feature>
<evidence type="ECO:0000313" key="3">
    <source>
        <dbReference type="EMBL" id="CAK0841668.1"/>
    </source>
</evidence>
<accession>A0ABN9T9P4</accession>
<feature type="compositionally biased region" description="Basic and acidic residues" evidence="1">
    <location>
        <begin position="23"/>
        <end position="36"/>
    </location>
</feature>
<dbReference type="PROSITE" id="PS01159">
    <property type="entry name" value="WW_DOMAIN_1"/>
    <property type="match status" value="1"/>
</dbReference>
<feature type="compositionally biased region" description="Polar residues" evidence="1">
    <location>
        <begin position="59"/>
        <end position="69"/>
    </location>
</feature>
<name>A0ABN9T9P4_9DINO</name>
<feature type="compositionally biased region" description="Basic and acidic residues" evidence="1">
    <location>
        <begin position="1"/>
        <end position="11"/>
    </location>
</feature>
<feature type="domain" description="WW" evidence="2">
    <location>
        <begin position="184"/>
        <end position="217"/>
    </location>
</feature>
<feature type="region of interest" description="Disordered" evidence="1">
    <location>
        <begin position="296"/>
        <end position="327"/>
    </location>
</feature>
<dbReference type="InterPro" id="IPR036020">
    <property type="entry name" value="WW_dom_sf"/>
</dbReference>
<sequence>MQRKGRGELRDSGATFHKPARGGLHEKRRGESDRRALSGNAAGAWKPSKEGKCGARSRAATSPEATLPSQGDPGNRDSLGRGLNNTVTNSRATDTLSRDEGMRVELAEPHKYLAGFDPQQRNSLCVAALVDTQRGCWAAAGGVTRRLASGGSGADPFYNDPGPREELPHSLRPRPQAPRTRGGIPLPEGWAEFKSPSRGVYYAHAATGVTQFQVPTGQPSQQQVRDSFLQTHGDRVASLRPGARVQLGGIQSAPQLNGATGTVQQWDIAGGRVRVRLDAGQVKDVKLANVAALPGSTPAARASTAQRARRQAGSAASGAAAPGPSSSRLGAPALAGGVVAVWAGYKWYEARWFSTRTSKLDGSTF</sequence>
<evidence type="ECO:0000259" key="2">
    <source>
        <dbReference type="PROSITE" id="PS50020"/>
    </source>
</evidence>
<dbReference type="SMART" id="SM00456">
    <property type="entry name" value="WW"/>
    <property type="match status" value="1"/>
</dbReference>
<dbReference type="CDD" id="cd00201">
    <property type="entry name" value="WW"/>
    <property type="match status" value="1"/>
</dbReference>
<evidence type="ECO:0000256" key="1">
    <source>
        <dbReference type="SAM" id="MobiDB-lite"/>
    </source>
</evidence>
<reference evidence="3" key="1">
    <citation type="submission" date="2023-10" db="EMBL/GenBank/DDBJ databases">
        <authorList>
            <person name="Chen Y."/>
            <person name="Shah S."/>
            <person name="Dougan E. K."/>
            <person name="Thang M."/>
            <person name="Chan C."/>
        </authorList>
    </citation>
    <scope>NUCLEOTIDE SEQUENCE [LARGE SCALE GENOMIC DNA]</scope>
</reference>
<dbReference type="Pfam" id="PF00397">
    <property type="entry name" value="WW"/>
    <property type="match status" value="1"/>
</dbReference>
<feature type="region of interest" description="Disordered" evidence="1">
    <location>
        <begin position="1"/>
        <end position="101"/>
    </location>
</feature>
<dbReference type="SUPFAM" id="SSF51045">
    <property type="entry name" value="WW domain"/>
    <property type="match status" value="1"/>
</dbReference>